<dbReference type="Pfam" id="PF25019">
    <property type="entry name" value="LRR_R13L1-DRL21"/>
    <property type="match status" value="2"/>
</dbReference>
<dbReference type="GO" id="GO:0043531">
    <property type="term" value="F:ADP binding"/>
    <property type="evidence" value="ECO:0007669"/>
    <property type="project" value="InterPro"/>
</dbReference>
<protein>
    <recommendedName>
        <fullName evidence="11">BED-type domain-containing protein</fullName>
    </recommendedName>
</protein>
<keyword evidence="6" id="KW-0611">Plant defense</keyword>
<feature type="compositionally biased region" description="Acidic residues" evidence="10">
    <location>
        <begin position="1429"/>
        <end position="1441"/>
    </location>
</feature>
<dbReference type="Gene3D" id="1.20.5.4130">
    <property type="match status" value="1"/>
</dbReference>
<evidence type="ECO:0000256" key="8">
    <source>
        <dbReference type="ARBA" id="ARBA00022840"/>
    </source>
</evidence>
<keyword evidence="3" id="KW-0677">Repeat</keyword>
<dbReference type="InterPro" id="IPR032675">
    <property type="entry name" value="LRR_dom_sf"/>
</dbReference>
<evidence type="ECO:0000256" key="1">
    <source>
        <dbReference type="ARBA" id="ARBA00022614"/>
    </source>
</evidence>
<feature type="domain" description="BED-type" evidence="11">
    <location>
        <begin position="3"/>
        <end position="57"/>
    </location>
</feature>
<keyword evidence="5 9" id="KW-0863">Zinc-finger</keyword>
<accession>A0A2N9IBC6</accession>
<sequence length="1451" mass="162642">MGRKRDQFWKHAEKLNGRFKCEFCKNEFPGGASRIKSHLAGVKGHDIAICKNVPRDVQEEAYLAIGGPNKKLKSSSTSSDARDSKTSSTSMLKLRREKLSHSNEERSAEIVLNVVVVDGLVDKLRSFATEHMNIISKWGFMEELIKVLLSLTAIQVVLHDAETRPVSNESVTIWLPKLRDVAYDVDDMLYEVRTSSSLSNTNLENIIKTINQSLDRIKNGFGLGSMDLIPNISLDREIDSFLNDSEDVGRGCDVSNIVRLLTNASNQQISILPIVGMPGIGKTTLTKIVYNHALIRKHFDELAWVRVTKSFNVERILSEILKSLGGHLIWSKYGNTTVQELQNRLWSKKYLLVLDDVWNEDHDEWDTLRSHLSEVTSNTGNNIIVTTHSDKVTKLMGTLDLYYLEKLSKDECWSIFEKRAFANERIPRTLDLEAIGREIAKKCGGLPLAARVLGGTTYFKDDPREWTPKDMGQLTSLQTLPFFTVSQDAGYSLEELGCLNQLSGELDIYNLEHVRDNVEAKNANLAKNAKIYKLGFYWRVDEDDYDISDEEVEDINDEEVLEGLQPHQNLKSLTIEGYKGKKFPSWMLTGRDARDGLSLFDNLIEITFSSCNECEEVPTLGHLPCLQVLEINEMNNVRCIGIKFYSDENYRNALFPTLRRLKLSSMWNLVEWKDAKELTTATCEVFPCLEELIIESCAILSSAPCHFPSLKKLEISDICSTAFENISSKLTTLTSLVIREVSELGCLPEQLFQNNTSLMSLEIRRCNELESILRHQDVWAFCTSLRSLQILWCSELSYIPDGLHKLISLENFELCGCDNLTNFPSIHGVMPLLRRLEISHCTNLISIPDLRGFSSLTELEISNCPKLRTFPSIEGAASLRKLVISSCGDEVLSIGLESCTSLHYLKISNCRELLSIPDLRGFSSLTELEIFDCPKLRTFPSIEGAASLRKLVISSCGDEVLSIGLESCTSLHYLKISNCRELLSIPDLRGFSSLTELEIFDCPKLRTFPSIEGAASLRKLVISSCGDEVLSIGLESCTSLHYLKISNCRELLSIPDLRGFSSLTELEIFDCPKLRTFPSIEGAASLRKLVISLCGVEVLSIGLESYLKGFSSLTELEIFDCPKLRTFPSIEGAASLRELVISSCGVEVLSIGLESCTSLQILRIQGCRNLKRISEGLPESLKTLKIGPFCEMLEAFPSLISSTSIQHSIQDLYLNGWAKLNSLPDQFQRFTALKVLSISNFDGMEALPEWLGNLSSLQKLCLSRCKKLVYLPTAQAMRRLTYLGIFGCPILEARCTEGSDAAERYNIAHIPTKIIGWDEDFVGWRLGWCLATYKSSSLLPVFKAGGLHVFEGIKFLREVSLPSDLELPLETTNTEFESIVHSDVYDLDSSSTPNQFPCIGYNDSCEGQCWPPLVPDDTRNLSLPKDSENLESDSTDGDEFDLGSLKKMRTS</sequence>
<dbReference type="GO" id="GO:0005524">
    <property type="term" value="F:ATP binding"/>
    <property type="evidence" value="ECO:0007669"/>
    <property type="project" value="UniProtKB-KW"/>
</dbReference>
<dbReference type="InterPro" id="IPR002182">
    <property type="entry name" value="NB-ARC"/>
</dbReference>
<organism evidence="12">
    <name type="scientific">Fagus sylvatica</name>
    <name type="common">Beechnut</name>
    <dbReference type="NCBI Taxonomy" id="28930"/>
    <lineage>
        <taxon>Eukaryota</taxon>
        <taxon>Viridiplantae</taxon>
        <taxon>Streptophyta</taxon>
        <taxon>Embryophyta</taxon>
        <taxon>Tracheophyta</taxon>
        <taxon>Spermatophyta</taxon>
        <taxon>Magnoliopsida</taxon>
        <taxon>eudicotyledons</taxon>
        <taxon>Gunneridae</taxon>
        <taxon>Pentapetalae</taxon>
        <taxon>rosids</taxon>
        <taxon>fabids</taxon>
        <taxon>Fagales</taxon>
        <taxon>Fagaceae</taxon>
        <taxon>Fagus</taxon>
    </lineage>
</organism>
<dbReference type="InterPro" id="IPR056789">
    <property type="entry name" value="LRR_R13L1-DRL21"/>
</dbReference>
<evidence type="ECO:0000256" key="7">
    <source>
        <dbReference type="ARBA" id="ARBA00022833"/>
    </source>
</evidence>
<feature type="region of interest" description="Disordered" evidence="10">
    <location>
        <begin position="69"/>
        <end position="100"/>
    </location>
</feature>
<evidence type="ECO:0000256" key="9">
    <source>
        <dbReference type="PROSITE-ProRule" id="PRU00027"/>
    </source>
</evidence>
<dbReference type="PROSITE" id="PS50808">
    <property type="entry name" value="ZF_BED"/>
    <property type="match status" value="1"/>
</dbReference>
<dbReference type="EMBL" id="OIVN01005339">
    <property type="protein sequence ID" value="SPD22032.1"/>
    <property type="molecule type" value="Genomic_DNA"/>
</dbReference>
<evidence type="ECO:0000313" key="12">
    <source>
        <dbReference type="EMBL" id="SPD22032.1"/>
    </source>
</evidence>
<dbReference type="Pfam" id="PF18052">
    <property type="entry name" value="Rx_N"/>
    <property type="match status" value="1"/>
</dbReference>
<dbReference type="GO" id="GO:0051707">
    <property type="term" value="P:response to other organism"/>
    <property type="evidence" value="ECO:0007669"/>
    <property type="project" value="UniProtKB-ARBA"/>
</dbReference>
<dbReference type="PRINTS" id="PR00364">
    <property type="entry name" value="DISEASERSIST"/>
</dbReference>
<keyword evidence="1" id="KW-0433">Leucine-rich repeat</keyword>
<evidence type="ECO:0000256" key="4">
    <source>
        <dbReference type="ARBA" id="ARBA00022741"/>
    </source>
</evidence>
<evidence type="ECO:0000259" key="11">
    <source>
        <dbReference type="PROSITE" id="PS50808"/>
    </source>
</evidence>
<dbReference type="Pfam" id="PF00931">
    <property type="entry name" value="NB-ARC"/>
    <property type="match status" value="1"/>
</dbReference>
<keyword evidence="8" id="KW-0067">ATP-binding</keyword>
<dbReference type="SUPFAM" id="SSF52540">
    <property type="entry name" value="P-loop containing nucleoside triphosphate hydrolases"/>
    <property type="match status" value="1"/>
</dbReference>
<evidence type="ECO:0000256" key="3">
    <source>
        <dbReference type="ARBA" id="ARBA00022737"/>
    </source>
</evidence>
<feature type="region of interest" description="Disordered" evidence="10">
    <location>
        <begin position="1420"/>
        <end position="1451"/>
    </location>
</feature>
<keyword evidence="2" id="KW-0479">Metal-binding</keyword>
<dbReference type="GO" id="GO:0006952">
    <property type="term" value="P:defense response"/>
    <property type="evidence" value="ECO:0007669"/>
    <property type="project" value="UniProtKB-KW"/>
</dbReference>
<evidence type="ECO:0000256" key="2">
    <source>
        <dbReference type="ARBA" id="ARBA00022723"/>
    </source>
</evidence>
<keyword evidence="7" id="KW-0862">Zinc</keyword>
<proteinExistence type="predicted"/>
<dbReference type="GO" id="GO:0003677">
    <property type="term" value="F:DNA binding"/>
    <property type="evidence" value="ECO:0007669"/>
    <property type="project" value="InterPro"/>
</dbReference>
<evidence type="ECO:0000256" key="10">
    <source>
        <dbReference type="SAM" id="MobiDB-lite"/>
    </source>
</evidence>
<dbReference type="PANTHER" id="PTHR36766">
    <property type="entry name" value="PLANT BROAD-SPECTRUM MILDEW RESISTANCE PROTEIN RPW8"/>
    <property type="match status" value="1"/>
</dbReference>
<name>A0A2N9IBC6_FAGSY</name>
<dbReference type="Gene3D" id="3.80.10.10">
    <property type="entry name" value="Ribonuclease Inhibitor"/>
    <property type="match status" value="5"/>
</dbReference>
<keyword evidence="4" id="KW-0547">Nucleotide-binding</keyword>
<reference evidence="12" key="1">
    <citation type="submission" date="2018-02" db="EMBL/GenBank/DDBJ databases">
        <authorList>
            <person name="Cohen D.B."/>
            <person name="Kent A.D."/>
        </authorList>
    </citation>
    <scope>NUCLEOTIDE SEQUENCE</scope>
</reference>
<dbReference type="InterPro" id="IPR041118">
    <property type="entry name" value="Rx_N"/>
</dbReference>
<dbReference type="PANTHER" id="PTHR36766:SF70">
    <property type="entry name" value="DISEASE RESISTANCE PROTEIN RGA4"/>
    <property type="match status" value="1"/>
</dbReference>
<dbReference type="InterPro" id="IPR027417">
    <property type="entry name" value="P-loop_NTPase"/>
</dbReference>
<evidence type="ECO:0000256" key="6">
    <source>
        <dbReference type="ARBA" id="ARBA00022821"/>
    </source>
</evidence>
<gene>
    <name evidence="12" type="ORF">FSB_LOCUS49914</name>
</gene>
<dbReference type="GO" id="GO:0008270">
    <property type="term" value="F:zinc ion binding"/>
    <property type="evidence" value="ECO:0007669"/>
    <property type="project" value="UniProtKB-KW"/>
</dbReference>
<dbReference type="SUPFAM" id="SSF52058">
    <property type="entry name" value="L domain-like"/>
    <property type="match status" value="3"/>
</dbReference>
<dbReference type="InterPro" id="IPR003656">
    <property type="entry name" value="Znf_BED"/>
</dbReference>
<evidence type="ECO:0000256" key="5">
    <source>
        <dbReference type="ARBA" id="ARBA00022771"/>
    </source>
</evidence>
<dbReference type="Gene3D" id="3.40.50.300">
    <property type="entry name" value="P-loop containing nucleotide triphosphate hydrolases"/>
    <property type="match status" value="1"/>
</dbReference>